<dbReference type="Proteomes" id="UP000030652">
    <property type="component" value="Unassembled WGS sequence"/>
</dbReference>
<dbReference type="AlphaFoldDB" id="A0A0B0EK74"/>
<feature type="region of interest" description="Disordered" evidence="2">
    <location>
        <begin position="1"/>
        <end position="20"/>
    </location>
</feature>
<proteinExistence type="inferred from homology"/>
<evidence type="ECO:0000313" key="4">
    <source>
        <dbReference type="EMBL" id="KHE91533.1"/>
    </source>
</evidence>
<dbReference type="GO" id="GO:0015930">
    <property type="term" value="F:glutamate synthase activity"/>
    <property type="evidence" value="ECO:0007669"/>
    <property type="project" value="InterPro"/>
</dbReference>
<dbReference type="InterPro" id="IPR002932">
    <property type="entry name" value="Glu_synthdom"/>
</dbReference>
<protein>
    <recommendedName>
        <fullName evidence="3">Glutamate synthase domain-containing protein</fullName>
    </recommendedName>
</protein>
<dbReference type="EMBL" id="JRYO01000193">
    <property type="protein sequence ID" value="KHE91533.1"/>
    <property type="molecule type" value="Genomic_DNA"/>
</dbReference>
<name>A0A0B0EK74_9BACT</name>
<organism evidence="4 5">
    <name type="scientific">Candidatus Scalindua brodae</name>
    <dbReference type="NCBI Taxonomy" id="237368"/>
    <lineage>
        <taxon>Bacteria</taxon>
        <taxon>Pseudomonadati</taxon>
        <taxon>Planctomycetota</taxon>
        <taxon>Candidatus Brocadiia</taxon>
        <taxon>Candidatus Brocadiales</taxon>
        <taxon>Candidatus Scalinduaceae</taxon>
        <taxon>Candidatus Scalindua</taxon>
    </lineage>
</organism>
<evidence type="ECO:0000256" key="1">
    <source>
        <dbReference type="ARBA" id="ARBA00009716"/>
    </source>
</evidence>
<reference evidence="4 5" key="1">
    <citation type="submission" date="2014-10" db="EMBL/GenBank/DDBJ databases">
        <title>Draft genome of anammox bacterium scalindua brodae, obtained using differential coverage binning of sequence data from two enrichment reactors.</title>
        <authorList>
            <person name="Speth D.R."/>
            <person name="Russ L."/>
            <person name="Kartal B."/>
            <person name="Op den Camp H.J."/>
            <person name="Dutilh B.E."/>
            <person name="Jetten M.S."/>
        </authorList>
    </citation>
    <scope>NUCLEOTIDE SEQUENCE [LARGE SCALE GENOMIC DNA]</scope>
    <source>
        <strain evidence="4">RU1</strain>
    </source>
</reference>
<dbReference type="GO" id="GO:0006537">
    <property type="term" value="P:glutamate biosynthetic process"/>
    <property type="evidence" value="ECO:0007669"/>
    <property type="project" value="InterPro"/>
</dbReference>
<sequence>MGSLQIPNKSAATGTRTRTGSDVLPQSGMCVVCLDGCPGYCEIGLSAMRGPETIYPIPFGKSTSSGTKDYPVDYSHFNIAGTISGHHQREYEQFVNVNVETRLGRDRGLKLKFPLICTGLGSTQIAKNHFADLGAGSAICGTGIVIGENVVGMDETSKFDSNHKVTECKELERRFKSFKDNQKDGYGFIAIQANPEDWRLGVLEYSMNTLGSDAVELKWGQGAKNIGGEVKIFNLEKAILLKKRGYIVIPDPEDPIAQEAFKTGAVEGFERHTRVRPISEYLPRAIDDFGKQVEHLRHAGAKYVFLKTGAYRPSDLARAIKFCSIYKLDVLTIDGAGGGTGMSPWRMMNEWGVPTVYLAAMTYNFCKRLADKGEYVPDIILAGGLTAEDHIYKSFALAAPFVKAVGMSRSTICATMVGNTTGKSIKEGKIQKPASAHGDSLDKIFYYSSKVREEFGEVTPGALGMYSYYEKMAMGLRQLMAGSRRFELGEITRNDIFALTREAADITGINYIMDWENETSEAILDA</sequence>
<dbReference type="InterPro" id="IPR013785">
    <property type="entry name" value="Aldolase_TIM"/>
</dbReference>
<feature type="domain" description="Glutamate synthase" evidence="3">
    <location>
        <begin position="285"/>
        <end position="403"/>
    </location>
</feature>
<dbReference type="Pfam" id="PF01645">
    <property type="entry name" value="Glu_synthase"/>
    <property type="match status" value="1"/>
</dbReference>
<dbReference type="SUPFAM" id="SSF51395">
    <property type="entry name" value="FMN-linked oxidoreductases"/>
    <property type="match status" value="1"/>
</dbReference>
<comment type="similarity">
    <text evidence="1">Belongs to the glutamate synthase family.</text>
</comment>
<comment type="caution">
    <text evidence="4">The sequence shown here is derived from an EMBL/GenBank/DDBJ whole genome shotgun (WGS) entry which is preliminary data.</text>
</comment>
<dbReference type="eggNOG" id="COG1304">
    <property type="taxonomic scope" value="Bacteria"/>
</dbReference>
<gene>
    <name evidence="4" type="ORF">SCABRO_02743</name>
</gene>
<accession>A0A0B0EK74</accession>
<dbReference type="Gene3D" id="3.20.20.70">
    <property type="entry name" value="Aldolase class I"/>
    <property type="match status" value="1"/>
</dbReference>
<evidence type="ECO:0000259" key="3">
    <source>
        <dbReference type="Pfam" id="PF01645"/>
    </source>
</evidence>
<dbReference type="CDD" id="cd02808">
    <property type="entry name" value="GltS_FMN"/>
    <property type="match status" value="1"/>
</dbReference>
<evidence type="ECO:0000256" key="2">
    <source>
        <dbReference type="SAM" id="MobiDB-lite"/>
    </source>
</evidence>
<evidence type="ECO:0000313" key="5">
    <source>
        <dbReference type="Proteomes" id="UP000030652"/>
    </source>
</evidence>
<dbReference type="PATRIC" id="fig|237368.3.peg.2969"/>